<feature type="signal peptide" evidence="1">
    <location>
        <begin position="1"/>
        <end position="19"/>
    </location>
</feature>
<keyword evidence="3" id="KW-1185">Reference proteome</keyword>
<evidence type="ECO:0000313" key="3">
    <source>
        <dbReference type="Proteomes" id="UP001517367"/>
    </source>
</evidence>
<dbReference type="EMBL" id="SRMP02000001">
    <property type="protein sequence ID" value="MFN0290183.1"/>
    <property type="molecule type" value="Genomic_DNA"/>
</dbReference>
<keyword evidence="1" id="KW-0732">Signal</keyword>
<accession>A0ABW9JCP2</accession>
<evidence type="ECO:0000256" key="1">
    <source>
        <dbReference type="SAM" id="SignalP"/>
    </source>
</evidence>
<dbReference type="Proteomes" id="UP001517367">
    <property type="component" value="Unassembled WGS sequence"/>
</dbReference>
<sequence>MKKLILAIALFSASLMVLESCSPKTTTGAPAVRRGNITGNWMLNNITFEGIPDVAVRSFLGESSYKCFVGSTWRLTNSGNGSYSLPSSASCSAKTQNIFWSVSTADETFQFKKLYEGDKAKNVTEGYRMVLSGADESTMMIKSPIEYGGKTAYVVMNFVKAVN</sequence>
<gene>
    <name evidence="2" type="ORF">E5L68_002210</name>
</gene>
<feature type="chain" id="PRO_5046914420" evidence="1">
    <location>
        <begin position="20"/>
        <end position="163"/>
    </location>
</feature>
<name>A0ABW9JCP2_9SPHI</name>
<organism evidence="2 3">
    <name type="scientific">Pedobacter helvus</name>
    <dbReference type="NCBI Taxonomy" id="2563444"/>
    <lineage>
        <taxon>Bacteria</taxon>
        <taxon>Pseudomonadati</taxon>
        <taxon>Bacteroidota</taxon>
        <taxon>Sphingobacteriia</taxon>
        <taxon>Sphingobacteriales</taxon>
        <taxon>Sphingobacteriaceae</taxon>
        <taxon>Pedobacter</taxon>
    </lineage>
</organism>
<protein>
    <submittedName>
        <fullName evidence="2">Lipocalin family protein</fullName>
    </submittedName>
</protein>
<evidence type="ECO:0000313" key="2">
    <source>
        <dbReference type="EMBL" id="MFN0290183.1"/>
    </source>
</evidence>
<comment type="caution">
    <text evidence="2">The sequence shown here is derived from an EMBL/GenBank/DDBJ whole genome shotgun (WGS) entry which is preliminary data.</text>
</comment>
<dbReference type="RefSeq" id="WP_138727771.1">
    <property type="nucleotide sequence ID" value="NZ_SRMP02000001.1"/>
</dbReference>
<reference evidence="2 3" key="1">
    <citation type="submission" date="2024-12" db="EMBL/GenBank/DDBJ databases">
        <authorList>
            <person name="Hu S."/>
        </authorList>
    </citation>
    <scope>NUCLEOTIDE SEQUENCE [LARGE SCALE GENOMIC DNA]</scope>
    <source>
        <strain evidence="2 3">P-25</strain>
    </source>
</reference>
<proteinExistence type="predicted"/>